<dbReference type="PANTHER" id="PTHR46082:SF11">
    <property type="entry name" value="AAA+ ATPASE DOMAIN-CONTAINING PROTEIN-RELATED"/>
    <property type="match status" value="1"/>
</dbReference>
<dbReference type="GO" id="GO:0009116">
    <property type="term" value="P:nucleoside metabolic process"/>
    <property type="evidence" value="ECO:0007669"/>
    <property type="project" value="InterPro"/>
</dbReference>
<proteinExistence type="predicted"/>
<dbReference type="RefSeq" id="XP_046004487.1">
    <property type="nucleotide sequence ID" value="XM_046155952.1"/>
</dbReference>
<sequence length="339" mass="37967">MGRPMNTARDGKVVETTNPQELDNQNYSVGWICAFKTEYVAAQQFLDEEHRGRPLYMPEHDKNEYTLGRMERHNVVIATSRDGQYGATSAHSVAHGMRQSFPNLLWILVVGIAGGAPSDKHDIRLGDVIVSDPQDGRGVLQYDYGKAVQDHVFHHTGSLEPPKRLLDVVYHVKALYEADGNPISKAIELIINKRQWLSGEYSQPSSNTDCLYESEHIHPPGGGASYEYVLSNEALALRKRQARGDDDDNPAIHYGLIASGDQLVKDAVLRDWLSQEQNILCFDMGLGTDIPYLVIRGICDYSDIHRNDQWQCYAAMTAAAYAKVLLRRVIPVKVETEEG</sequence>
<comment type="caution">
    <text evidence="1">The sequence shown here is derived from an EMBL/GenBank/DDBJ whole genome shotgun (WGS) entry which is preliminary data.</text>
</comment>
<dbReference type="EMBL" id="JAGTJQ010000015">
    <property type="protein sequence ID" value="KAH7012111.1"/>
    <property type="molecule type" value="Genomic_DNA"/>
</dbReference>
<dbReference type="InterPro" id="IPR053137">
    <property type="entry name" value="NLR-like"/>
</dbReference>
<dbReference type="GeneID" id="70185498"/>
<gene>
    <name evidence="1" type="ORF">B0I36DRAFT_340530</name>
</gene>
<protein>
    <submittedName>
        <fullName evidence="1">Nucleoside phosphorylase domain-containing protein</fullName>
    </submittedName>
</protein>
<evidence type="ECO:0000313" key="1">
    <source>
        <dbReference type="EMBL" id="KAH7012111.1"/>
    </source>
</evidence>
<dbReference type="SUPFAM" id="SSF53167">
    <property type="entry name" value="Purine and uridine phosphorylases"/>
    <property type="match status" value="1"/>
</dbReference>
<dbReference type="PANTHER" id="PTHR46082">
    <property type="entry name" value="ATP/GTP-BINDING PROTEIN-RELATED"/>
    <property type="match status" value="1"/>
</dbReference>
<organism evidence="1 2">
    <name type="scientific">Microdochium trichocladiopsis</name>
    <dbReference type="NCBI Taxonomy" id="1682393"/>
    <lineage>
        <taxon>Eukaryota</taxon>
        <taxon>Fungi</taxon>
        <taxon>Dikarya</taxon>
        <taxon>Ascomycota</taxon>
        <taxon>Pezizomycotina</taxon>
        <taxon>Sordariomycetes</taxon>
        <taxon>Xylariomycetidae</taxon>
        <taxon>Xylariales</taxon>
        <taxon>Microdochiaceae</taxon>
        <taxon>Microdochium</taxon>
    </lineage>
</organism>
<keyword evidence="2" id="KW-1185">Reference proteome</keyword>
<reference evidence="1" key="1">
    <citation type="journal article" date="2021" name="Nat. Commun.">
        <title>Genetic determinants of endophytism in the Arabidopsis root mycobiome.</title>
        <authorList>
            <person name="Mesny F."/>
            <person name="Miyauchi S."/>
            <person name="Thiergart T."/>
            <person name="Pickel B."/>
            <person name="Atanasova L."/>
            <person name="Karlsson M."/>
            <person name="Huettel B."/>
            <person name="Barry K.W."/>
            <person name="Haridas S."/>
            <person name="Chen C."/>
            <person name="Bauer D."/>
            <person name="Andreopoulos W."/>
            <person name="Pangilinan J."/>
            <person name="LaButti K."/>
            <person name="Riley R."/>
            <person name="Lipzen A."/>
            <person name="Clum A."/>
            <person name="Drula E."/>
            <person name="Henrissat B."/>
            <person name="Kohler A."/>
            <person name="Grigoriev I.V."/>
            <person name="Martin F.M."/>
            <person name="Hacquard S."/>
        </authorList>
    </citation>
    <scope>NUCLEOTIDE SEQUENCE</scope>
    <source>
        <strain evidence="1">MPI-CAGE-CH-0230</strain>
    </source>
</reference>
<dbReference type="GO" id="GO:0003824">
    <property type="term" value="F:catalytic activity"/>
    <property type="evidence" value="ECO:0007669"/>
    <property type="project" value="InterPro"/>
</dbReference>
<dbReference type="OrthoDB" id="1577640at2759"/>
<accession>A0A9P8XQH0</accession>
<dbReference type="InterPro" id="IPR035994">
    <property type="entry name" value="Nucleoside_phosphorylase_sf"/>
</dbReference>
<dbReference type="Proteomes" id="UP000756346">
    <property type="component" value="Unassembled WGS sequence"/>
</dbReference>
<evidence type="ECO:0000313" key="2">
    <source>
        <dbReference type="Proteomes" id="UP000756346"/>
    </source>
</evidence>
<dbReference type="AlphaFoldDB" id="A0A9P8XQH0"/>
<name>A0A9P8XQH0_9PEZI</name>
<dbReference type="Gene3D" id="3.40.50.1580">
    <property type="entry name" value="Nucleoside phosphorylase domain"/>
    <property type="match status" value="1"/>
</dbReference>